<reference evidence="2 3" key="1">
    <citation type="journal article" date="2022" name="Nat. Genet.">
        <title>Improved pea reference genome and pan-genome highlight genomic features and evolutionary characteristics.</title>
        <authorList>
            <person name="Yang T."/>
            <person name="Liu R."/>
            <person name="Luo Y."/>
            <person name="Hu S."/>
            <person name="Wang D."/>
            <person name="Wang C."/>
            <person name="Pandey M.K."/>
            <person name="Ge S."/>
            <person name="Xu Q."/>
            <person name="Li N."/>
            <person name="Li G."/>
            <person name="Huang Y."/>
            <person name="Saxena R.K."/>
            <person name="Ji Y."/>
            <person name="Li M."/>
            <person name="Yan X."/>
            <person name="He Y."/>
            <person name="Liu Y."/>
            <person name="Wang X."/>
            <person name="Xiang C."/>
            <person name="Varshney R.K."/>
            <person name="Ding H."/>
            <person name="Gao S."/>
            <person name="Zong X."/>
        </authorList>
    </citation>
    <scope>NUCLEOTIDE SEQUENCE [LARGE SCALE GENOMIC DNA]</scope>
    <source>
        <strain evidence="2 3">cv. Zhongwan 6</strain>
    </source>
</reference>
<proteinExistence type="predicted"/>
<dbReference type="GO" id="GO:0003676">
    <property type="term" value="F:nucleic acid binding"/>
    <property type="evidence" value="ECO:0007669"/>
    <property type="project" value="InterPro"/>
</dbReference>
<protein>
    <recommendedName>
        <fullName evidence="1">Integrase catalytic domain-containing protein</fullName>
    </recommendedName>
</protein>
<dbReference type="EMBL" id="JAMSHJ010000005">
    <property type="protein sequence ID" value="KAI5414212.1"/>
    <property type="molecule type" value="Genomic_DNA"/>
</dbReference>
<accession>A0A9D4X656</accession>
<evidence type="ECO:0000259" key="1">
    <source>
        <dbReference type="PROSITE" id="PS50994"/>
    </source>
</evidence>
<dbReference type="GO" id="GO:0015074">
    <property type="term" value="P:DNA integration"/>
    <property type="evidence" value="ECO:0007669"/>
    <property type="project" value="InterPro"/>
</dbReference>
<dbReference type="Proteomes" id="UP001058974">
    <property type="component" value="Chromosome 5"/>
</dbReference>
<feature type="domain" description="Integrase catalytic" evidence="1">
    <location>
        <begin position="1"/>
        <end position="79"/>
    </location>
</feature>
<comment type="caution">
    <text evidence="2">The sequence shown here is derived from an EMBL/GenBank/DDBJ whole genome shotgun (WGS) entry which is preliminary data.</text>
</comment>
<sequence length="358" mass="40012">MMKELCGRFKIDHHNSSPYRPKMYGVIEAANKNIKKIVQKMVETYKYWHKMLLFALHGYCTSLHTSTGATPLSIVYDMDAVLLVEVDISSLRILTDVKLDEVNWVQARFDQLNLNDEKRLAAICHDQLYQKCIKRAHDKKVFPSSLKVKDLVLKKILPIHTDPWGKWTPNFEGSYVVRKVFSREVLILVTMDGEDLQSHVNADALAWEIPGFLTPLIAVTSDLYPCGNAVPSSRTAFLPLSIPNPKTQSNTLTPSTTGEQCNLTDVQADPSILIDMPLHCITSSAYLHPTSHAYSFAGYSLSKRGCLKTEQAVHRIPCILTLVCFAGVTAMSNVCSLYQAVIGPKRVHRRPGKAEGIG</sequence>
<dbReference type="SUPFAM" id="SSF53098">
    <property type="entry name" value="Ribonuclease H-like"/>
    <property type="match status" value="1"/>
</dbReference>
<keyword evidence="3" id="KW-1185">Reference proteome</keyword>
<dbReference type="PROSITE" id="PS50994">
    <property type="entry name" value="INTEGRASE"/>
    <property type="match status" value="1"/>
</dbReference>
<evidence type="ECO:0000313" key="2">
    <source>
        <dbReference type="EMBL" id="KAI5414212.1"/>
    </source>
</evidence>
<dbReference type="InterPro" id="IPR036397">
    <property type="entry name" value="RNaseH_sf"/>
</dbReference>
<dbReference type="Gene3D" id="3.30.420.10">
    <property type="entry name" value="Ribonuclease H-like superfamily/Ribonuclease H"/>
    <property type="match status" value="1"/>
</dbReference>
<dbReference type="PANTHER" id="PTHR48475:SF1">
    <property type="entry name" value="RNASE H TYPE-1 DOMAIN-CONTAINING PROTEIN"/>
    <property type="match status" value="1"/>
</dbReference>
<dbReference type="Gramene" id="Psat05G0837600-T1">
    <property type="protein sequence ID" value="KAI5414212.1"/>
    <property type="gene ID" value="KIW84_058376"/>
</dbReference>
<organism evidence="2 3">
    <name type="scientific">Pisum sativum</name>
    <name type="common">Garden pea</name>
    <name type="synonym">Lathyrus oleraceus</name>
    <dbReference type="NCBI Taxonomy" id="3888"/>
    <lineage>
        <taxon>Eukaryota</taxon>
        <taxon>Viridiplantae</taxon>
        <taxon>Streptophyta</taxon>
        <taxon>Embryophyta</taxon>
        <taxon>Tracheophyta</taxon>
        <taxon>Spermatophyta</taxon>
        <taxon>Magnoliopsida</taxon>
        <taxon>eudicotyledons</taxon>
        <taxon>Gunneridae</taxon>
        <taxon>Pentapetalae</taxon>
        <taxon>rosids</taxon>
        <taxon>fabids</taxon>
        <taxon>Fabales</taxon>
        <taxon>Fabaceae</taxon>
        <taxon>Papilionoideae</taxon>
        <taxon>50 kb inversion clade</taxon>
        <taxon>NPAAA clade</taxon>
        <taxon>Hologalegina</taxon>
        <taxon>IRL clade</taxon>
        <taxon>Fabeae</taxon>
        <taxon>Lathyrus</taxon>
    </lineage>
</organism>
<dbReference type="AlphaFoldDB" id="A0A9D4X656"/>
<gene>
    <name evidence="2" type="ORF">KIW84_058376</name>
</gene>
<dbReference type="InterPro" id="IPR012337">
    <property type="entry name" value="RNaseH-like_sf"/>
</dbReference>
<evidence type="ECO:0000313" key="3">
    <source>
        <dbReference type="Proteomes" id="UP001058974"/>
    </source>
</evidence>
<name>A0A9D4X656_PEA</name>
<dbReference type="PANTHER" id="PTHR48475">
    <property type="entry name" value="RIBONUCLEASE H"/>
    <property type="match status" value="1"/>
</dbReference>
<dbReference type="InterPro" id="IPR001584">
    <property type="entry name" value="Integrase_cat-core"/>
</dbReference>